<feature type="transmembrane region" description="Helical" evidence="1">
    <location>
        <begin position="193"/>
        <end position="213"/>
    </location>
</feature>
<feature type="domain" description="EamA" evidence="2">
    <location>
        <begin position="164"/>
        <end position="296"/>
    </location>
</feature>
<evidence type="ECO:0000259" key="2">
    <source>
        <dbReference type="Pfam" id="PF00892"/>
    </source>
</evidence>
<feature type="domain" description="EamA" evidence="2">
    <location>
        <begin position="21"/>
        <end position="154"/>
    </location>
</feature>
<keyword evidence="1" id="KW-0472">Membrane</keyword>
<evidence type="ECO:0000256" key="1">
    <source>
        <dbReference type="SAM" id="Phobius"/>
    </source>
</evidence>
<dbReference type="InterPro" id="IPR037185">
    <property type="entry name" value="EmrE-like"/>
</dbReference>
<feature type="transmembrane region" description="Helical" evidence="1">
    <location>
        <begin position="256"/>
        <end position="276"/>
    </location>
</feature>
<dbReference type="InterPro" id="IPR000620">
    <property type="entry name" value="EamA_dom"/>
</dbReference>
<accession>A0A446CHC4</accession>
<dbReference type="GO" id="GO:0016020">
    <property type="term" value="C:membrane"/>
    <property type="evidence" value="ECO:0007669"/>
    <property type="project" value="InterPro"/>
</dbReference>
<dbReference type="RefSeq" id="WP_129528162.1">
    <property type="nucleotide sequence ID" value="NZ_UFQB01000011.1"/>
</dbReference>
<gene>
    <name evidence="3" type="primary">ribN_2</name>
    <name evidence="3" type="ORF">AGI3411_02982</name>
</gene>
<feature type="transmembrane region" description="Helical" evidence="1">
    <location>
        <begin position="55"/>
        <end position="75"/>
    </location>
</feature>
<feature type="transmembrane region" description="Helical" evidence="1">
    <location>
        <begin position="87"/>
        <end position="107"/>
    </location>
</feature>
<sequence>MTPADNGRPRFGAPAARGPMLGVLLLVLSMWTLSCLDASGKWVMSAGVPLLVLSWFRYAVHLLLVLALVLPMRGLRILRSNKPREQIIRGGSMFLATLMFFTTLSYIPQAEATAINFLAPLLVLSAAPWILKEPARLSRFIAAGVAFIGVVIVIRPGGGLHPVGTIFGLITACCFAVQFIATRRVAGDDPFTSLIWSGAVGTALLTLTLPFILPPALPVLQALSPLDWALLISTGITGGLGHLFQIAAYRRAPASTLAPFIYLQIISATSVGWLVWGHFPDALTWLGIAIICASGICIGAVEWRRSRAPAAPLADAGAR</sequence>
<organism evidence="3 4">
    <name type="scientific">Achromobacter agilis</name>
    <dbReference type="NCBI Taxonomy" id="1353888"/>
    <lineage>
        <taxon>Bacteria</taxon>
        <taxon>Pseudomonadati</taxon>
        <taxon>Pseudomonadota</taxon>
        <taxon>Betaproteobacteria</taxon>
        <taxon>Burkholderiales</taxon>
        <taxon>Alcaligenaceae</taxon>
        <taxon>Achromobacter</taxon>
    </lineage>
</organism>
<feature type="transmembrane region" description="Helical" evidence="1">
    <location>
        <begin position="160"/>
        <end position="181"/>
    </location>
</feature>
<keyword evidence="4" id="KW-1185">Reference proteome</keyword>
<evidence type="ECO:0000313" key="4">
    <source>
        <dbReference type="Proteomes" id="UP000289184"/>
    </source>
</evidence>
<proteinExistence type="predicted"/>
<dbReference type="PANTHER" id="PTHR22911">
    <property type="entry name" value="ACYL-MALONYL CONDENSING ENZYME-RELATED"/>
    <property type="match status" value="1"/>
</dbReference>
<feature type="transmembrane region" description="Helical" evidence="1">
    <location>
        <begin position="113"/>
        <end position="130"/>
    </location>
</feature>
<feature type="transmembrane region" description="Helical" evidence="1">
    <location>
        <begin position="225"/>
        <end position="244"/>
    </location>
</feature>
<keyword evidence="1" id="KW-0812">Transmembrane</keyword>
<dbReference type="EMBL" id="UFQB01000011">
    <property type="protein sequence ID" value="SSW67306.1"/>
    <property type="molecule type" value="Genomic_DNA"/>
</dbReference>
<reference evidence="3 4" key="1">
    <citation type="submission" date="2018-07" db="EMBL/GenBank/DDBJ databases">
        <authorList>
            <person name="Peeters C."/>
        </authorList>
    </citation>
    <scope>NUCLEOTIDE SEQUENCE [LARGE SCALE GENOMIC DNA]</scope>
    <source>
        <strain evidence="3 4">LMG 3411</strain>
    </source>
</reference>
<feature type="transmembrane region" description="Helical" evidence="1">
    <location>
        <begin position="21"/>
        <end position="43"/>
    </location>
</feature>
<dbReference type="SUPFAM" id="SSF103481">
    <property type="entry name" value="Multidrug resistance efflux transporter EmrE"/>
    <property type="match status" value="2"/>
</dbReference>
<dbReference type="Proteomes" id="UP000289184">
    <property type="component" value="Unassembled WGS sequence"/>
</dbReference>
<name>A0A446CHC4_9BURK</name>
<dbReference type="AlphaFoldDB" id="A0A446CHC4"/>
<keyword evidence="1" id="KW-1133">Transmembrane helix</keyword>
<evidence type="ECO:0000313" key="3">
    <source>
        <dbReference type="EMBL" id="SSW67306.1"/>
    </source>
</evidence>
<dbReference type="Pfam" id="PF00892">
    <property type="entry name" value="EamA"/>
    <property type="match status" value="2"/>
</dbReference>
<protein>
    <submittedName>
        <fullName evidence="3">Riboflavin transporter</fullName>
    </submittedName>
</protein>
<dbReference type="OrthoDB" id="8584557at2"/>
<feature type="transmembrane region" description="Helical" evidence="1">
    <location>
        <begin position="282"/>
        <end position="301"/>
    </location>
</feature>
<feature type="transmembrane region" description="Helical" evidence="1">
    <location>
        <begin position="137"/>
        <end position="154"/>
    </location>
</feature>
<dbReference type="PANTHER" id="PTHR22911:SF103">
    <property type="entry name" value="BLR2811 PROTEIN"/>
    <property type="match status" value="1"/>
</dbReference>